<comment type="caution">
    <text evidence="2">The sequence shown here is derived from an EMBL/GenBank/DDBJ whole genome shotgun (WGS) entry which is preliminary data.</text>
</comment>
<feature type="compositionally biased region" description="Low complexity" evidence="1">
    <location>
        <begin position="64"/>
        <end position="80"/>
    </location>
</feature>
<dbReference type="OrthoDB" id="3973216at2759"/>
<dbReference type="Proteomes" id="UP000092321">
    <property type="component" value="Unassembled WGS sequence"/>
</dbReference>
<organism evidence="2 3">
    <name type="scientific">Hanseniaspora valbyensis NRRL Y-1626</name>
    <dbReference type="NCBI Taxonomy" id="766949"/>
    <lineage>
        <taxon>Eukaryota</taxon>
        <taxon>Fungi</taxon>
        <taxon>Dikarya</taxon>
        <taxon>Ascomycota</taxon>
        <taxon>Saccharomycotina</taxon>
        <taxon>Saccharomycetes</taxon>
        <taxon>Saccharomycodales</taxon>
        <taxon>Saccharomycodaceae</taxon>
        <taxon>Hanseniaspora</taxon>
    </lineage>
</organism>
<feature type="region of interest" description="Disordered" evidence="1">
    <location>
        <begin position="61"/>
        <end position="89"/>
    </location>
</feature>
<evidence type="ECO:0000256" key="1">
    <source>
        <dbReference type="SAM" id="MobiDB-lite"/>
    </source>
</evidence>
<dbReference type="EMBL" id="LXPE01000068">
    <property type="protein sequence ID" value="OBA25584.1"/>
    <property type="molecule type" value="Genomic_DNA"/>
</dbReference>
<accession>A0A1B7TA27</accession>
<sequence>MSKSPDMSNISAVLFDKECKIKYTSFNDTQDISSTFLNIDKNALSTYIALYSYATTNESNIDGNDSTTSDTKKSNSNNNNHGEERKNPIITASLKNKRKLLLTKVRDTYFTILIKESLKYYQLELLRKGMRWVCNLISVDETIRLDTAMGFLSQMDNVFGYYHLLEDNNINDNIDFYSKNTFVYNLDRREVVLESNALATNFSNDALADWVYYTFKSLRDKKKKEEEANNLDMGKGGLNDNFIVNNLKLPFKFTYDVINEIVGTAENSNASNINLYTSLSEERETQNNGKEKFYPNTHFLKEKIFAIENKNVLIWEYDSFIGILSREKEGEEDEEDDDELEYTILQEEEVKLLNLVEKYESVKFKQEERGTYNFHYIIQPLESENTIMSNMKLNFEKEKGKKIKIGKKEEEPVHPHPPSSMTSSWFSHLNIPSWSTNNQLNKDDNEEDYDSKSTALINNLSEKEYEKLLNHLLTITSKEKLSINKAVKGELAEERLIKLKDYDLVIYITLVENKFILVVKDFPLEKPDTLTQQQNGVEKGLNNLYLLGSEATNFIFSKII</sequence>
<proteinExistence type="predicted"/>
<name>A0A1B7TA27_9ASCO</name>
<gene>
    <name evidence="2" type="ORF">HANVADRAFT_53821</name>
</gene>
<dbReference type="AlphaFoldDB" id="A0A1B7TA27"/>
<evidence type="ECO:0000313" key="2">
    <source>
        <dbReference type="EMBL" id="OBA25584.1"/>
    </source>
</evidence>
<reference evidence="3" key="1">
    <citation type="journal article" date="2016" name="Proc. Natl. Acad. Sci. U.S.A.">
        <title>Comparative genomics of biotechnologically important yeasts.</title>
        <authorList>
            <person name="Riley R."/>
            <person name="Haridas S."/>
            <person name="Wolfe K.H."/>
            <person name="Lopes M.R."/>
            <person name="Hittinger C.T."/>
            <person name="Goeker M."/>
            <person name="Salamov A.A."/>
            <person name="Wisecaver J.H."/>
            <person name="Long T.M."/>
            <person name="Calvey C.H."/>
            <person name="Aerts A.L."/>
            <person name="Barry K.W."/>
            <person name="Choi C."/>
            <person name="Clum A."/>
            <person name="Coughlan A.Y."/>
            <person name="Deshpande S."/>
            <person name="Douglass A.P."/>
            <person name="Hanson S.J."/>
            <person name="Klenk H.-P."/>
            <person name="LaButti K.M."/>
            <person name="Lapidus A."/>
            <person name="Lindquist E.A."/>
            <person name="Lipzen A.M."/>
            <person name="Meier-Kolthoff J.P."/>
            <person name="Ohm R.A."/>
            <person name="Otillar R.P."/>
            <person name="Pangilinan J.L."/>
            <person name="Peng Y."/>
            <person name="Rokas A."/>
            <person name="Rosa C.A."/>
            <person name="Scheuner C."/>
            <person name="Sibirny A.A."/>
            <person name="Slot J.C."/>
            <person name="Stielow J.B."/>
            <person name="Sun H."/>
            <person name="Kurtzman C.P."/>
            <person name="Blackwell M."/>
            <person name="Grigoriev I.V."/>
            <person name="Jeffries T.W."/>
        </authorList>
    </citation>
    <scope>NUCLEOTIDE SEQUENCE [LARGE SCALE GENOMIC DNA]</scope>
    <source>
        <strain evidence="3">NRRL Y-1626</strain>
    </source>
</reference>
<keyword evidence="3" id="KW-1185">Reference proteome</keyword>
<protein>
    <submittedName>
        <fullName evidence="2">Uncharacterized protein</fullName>
    </submittedName>
</protein>
<evidence type="ECO:0000313" key="3">
    <source>
        <dbReference type="Proteomes" id="UP000092321"/>
    </source>
</evidence>